<evidence type="ECO:0000256" key="7">
    <source>
        <dbReference type="ARBA" id="ARBA00023180"/>
    </source>
</evidence>
<evidence type="ECO:0000256" key="9">
    <source>
        <dbReference type="SAM" id="Phobius"/>
    </source>
</evidence>
<organism evidence="11 12">
    <name type="scientific">Mycetomoellerius zeteki</name>
    <dbReference type="NCBI Taxonomy" id="64791"/>
    <lineage>
        <taxon>Eukaryota</taxon>
        <taxon>Metazoa</taxon>
        <taxon>Ecdysozoa</taxon>
        <taxon>Arthropoda</taxon>
        <taxon>Hexapoda</taxon>
        <taxon>Insecta</taxon>
        <taxon>Pterygota</taxon>
        <taxon>Neoptera</taxon>
        <taxon>Endopterygota</taxon>
        <taxon>Hymenoptera</taxon>
        <taxon>Apocrita</taxon>
        <taxon>Aculeata</taxon>
        <taxon>Formicoidea</taxon>
        <taxon>Formicidae</taxon>
        <taxon>Myrmicinae</taxon>
        <taxon>Mycetomoellerius</taxon>
    </lineage>
</organism>
<dbReference type="AlphaFoldDB" id="A0A151WVE4"/>
<sequence length="183" mass="21056">NYNLRIYIIYLLKVIFFCTEDVLKCYMCTSLTNEDCGSDMTTNLLQPMECTGNKMVEWQRSIQQHNVLNPLARLFEVDDMLQHYQSPPKDTACAKMVIKIQANIIYIFLVAKQNVIIRTCQTAKTELIDPCKTMEEKLKVSMLGKMEQCAICLKNACNGTTSISSKIFYTFLSLFITLVAFYH</sequence>
<comment type="subcellular location">
    <subcellularLocation>
        <location evidence="1">Membrane</location>
        <topology evidence="1">Lipid-anchor</topology>
        <topology evidence="1">GPI-anchor</topology>
    </subcellularLocation>
</comment>
<keyword evidence="2" id="KW-0336">GPI-anchor</keyword>
<protein>
    <submittedName>
        <fullName evidence="11">Uncharacterized protein</fullName>
    </submittedName>
</protein>
<feature type="non-terminal residue" evidence="11">
    <location>
        <position position="1"/>
    </location>
</feature>
<keyword evidence="5 9" id="KW-1133">Transmembrane helix</keyword>
<dbReference type="EMBL" id="KQ982721">
    <property type="protein sequence ID" value="KYQ51645.1"/>
    <property type="molecule type" value="Genomic_DNA"/>
</dbReference>
<evidence type="ECO:0000256" key="6">
    <source>
        <dbReference type="ARBA" id="ARBA00023136"/>
    </source>
</evidence>
<dbReference type="Pfam" id="PF17064">
    <property type="entry name" value="QVR"/>
    <property type="match status" value="1"/>
</dbReference>
<keyword evidence="8" id="KW-0449">Lipoprotein</keyword>
<evidence type="ECO:0000256" key="5">
    <source>
        <dbReference type="ARBA" id="ARBA00022989"/>
    </source>
</evidence>
<evidence type="ECO:0000256" key="4">
    <source>
        <dbReference type="ARBA" id="ARBA00022729"/>
    </source>
</evidence>
<feature type="signal peptide" evidence="10">
    <location>
        <begin position="1"/>
        <end position="19"/>
    </location>
</feature>
<gene>
    <name evidence="11" type="ORF">ALC60_09232</name>
</gene>
<dbReference type="InterPro" id="IPR031424">
    <property type="entry name" value="QVR-like"/>
</dbReference>
<keyword evidence="12" id="KW-1185">Reference proteome</keyword>
<keyword evidence="7" id="KW-0325">Glycoprotein</keyword>
<evidence type="ECO:0000313" key="12">
    <source>
        <dbReference type="Proteomes" id="UP000075809"/>
    </source>
</evidence>
<dbReference type="PANTHER" id="PTHR33562">
    <property type="entry name" value="ATILLA, ISOFORM B-RELATED-RELATED"/>
    <property type="match status" value="1"/>
</dbReference>
<keyword evidence="4 10" id="KW-0732">Signal</keyword>
<accession>A0A151WVE4</accession>
<proteinExistence type="predicted"/>
<dbReference type="GO" id="GO:0030431">
    <property type="term" value="P:sleep"/>
    <property type="evidence" value="ECO:0007669"/>
    <property type="project" value="InterPro"/>
</dbReference>
<dbReference type="GO" id="GO:0098552">
    <property type="term" value="C:side of membrane"/>
    <property type="evidence" value="ECO:0007669"/>
    <property type="project" value="UniProtKB-KW"/>
</dbReference>
<evidence type="ECO:0000313" key="11">
    <source>
        <dbReference type="EMBL" id="KYQ51645.1"/>
    </source>
</evidence>
<keyword evidence="3 9" id="KW-0812">Transmembrane</keyword>
<evidence type="ECO:0000256" key="8">
    <source>
        <dbReference type="ARBA" id="ARBA00023288"/>
    </source>
</evidence>
<feature type="transmembrane region" description="Helical" evidence="9">
    <location>
        <begin position="163"/>
        <end position="182"/>
    </location>
</feature>
<evidence type="ECO:0000256" key="2">
    <source>
        <dbReference type="ARBA" id="ARBA00022622"/>
    </source>
</evidence>
<dbReference type="GO" id="GO:0032222">
    <property type="term" value="P:regulation of synaptic transmission, cholinergic"/>
    <property type="evidence" value="ECO:0007669"/>
    <property type="project" value="InterPro"/>
</dbReference>
<evidence type="ECO:0000256" key="3">
    <source>
        <dbReference type="ARBA" id="ARBA00022692"/>
    </source>
</evidence>
<dbReference type="InterPro" id="IPR050975">
    <property type="entry name" value="Sleep_regulator"/>
</dbReference>
<feature type="chain" id="PRO_5007591424" evidence="10">
    <location>
        <begin position="20"/>
        <end position="183"/>
    </location>
</feature>
<evidence type="ECO:0000256" key="10">
    <source>
        <dbReference type="SAM" id="SignalP"/>
    </source>
</evidence>
<keyword evidence="6 9" id="KW-0472">Membrane</keyword>
<evidence type="ECO:0000256" key="1">
    <source>
        <dbReference type="ARBA" id="ARBA00004589"/>
    </source>
</evidence>
<dbReference type="Proteomes" id="UP000075809">
    <property type="component" value="Unassembled WGS sequence"/>
</dbReference>
<reference evidence="11 12" key="1">
    <citation type="submission" date="2015-09" db="EMBL/GenBank/DDBJ databases">
        <title>Trachymyrmex zeteki WGS genome.</title>
        <authorList>
            <person name="Nygaard S."/>
            <person name="Hu H."/>
            <person name="Boomsma J."/>
            <person name="Zhang G."/>
        </authorList>
    </citation>
    <scope>NUCLEOTIDE SEQUENCE [LARGE SCALE GENOMIC DNA]</scope>
    <source>
        <strain evidence="11">Tzet28-1</strain>
        <tissue evidence="11">Whole body</tissue>
    </source>
</reference>
<name>A0A151WVE4_9HYME</name>